<evidence type="ECO:0000256" key="2">
    <source>
        <dbReference type="ARBA" id="ARBA00009341"/>
    </source>
</evidence>
<dbReference type="Gene3D" id="2.130.10.10">
    <property type="entry name" value="YVTN repeat-like/Quinoprotein amine dehydrogenase"/>
    <property type="match status" value="1"/>
</dbReference>
<protein>
    <recommendedName>
        <fullName evidence="8">Histone-binding protein RBBP4-like N-terminal domain-containing protein</fullName>
    </recommendedName>
</protein>
<keyword evidence="6" id="KW-0539">Nucleus</keyword>
<dbReference type="Pfam" id="PF12265">
    <property type="entry name" value="CAF1C_H4-bd"/>
    <property type="match status" value="1"/>
</dbReference>
<accession>A0A2G5VFN5</accession>
<name>A0A2G5VFN5_9PELO</name>
<dbReference type="Pfam" id="PF00400">
    <property type="entry name" value="WD40"/>
    <property type="match status" value="3"/>
</dbReference>
<evidence type="ECO:0000256" key="6">
    <source>
        <dbReference type="ARBA" id="ARBA00023242"/>
    </source>
</evidence>
<dbReference type="SUPFAM" id="SSF50978">
    <property type="entry name" value="WD40 repeat-like"/>
    <property type="match status" value="1"/>
</dbReference>
<comment type="subcellular location">
    <subcellularLocation>
        <location evidence="1">Nucleus</location>
    </subcellularLocation>
</comment>
<dbReference type="AlphaFoldDB" id="A0A2G5VFN5"/>
<evidence type="ECO:0000256" key="5">
    <source>
        <dbReference type="ARBA" id="ARBA00022853"/>
    </source>
</evidence>
<gene>
    <name evidence="9" type="primary">Cnig_chr_I.g1429</name>
    <name evidence="9" type="ORF">B9Z55_001429</name>
</gene>
<organism evidence="9 10">
    <name type="scientific">Caenorhabditis nigoni</name>
    <dbReference type="NCBI Taxonomy" id="1611254"/>
    <lineage>
        <taxon>Eukaryota</taxon>
        <taxon>Metazoa</taxon>
        <taxon>Ecdysozoa</taxon>
        <taxon>Nematoda</taxon>
        <taxon>Chromadorea</taxon>
        <taxon>Rhabditida</taxon>
        <taxon>Rhabditina</taxon>
        <taxon>Rhabditomorpha</taxon>
        <taxon>Rhabditoidea</taxon>
        <taxon>Rhabditidae</taxon>
        <taxon>Peloderinae</taxon>
        <taxon>Caenorhabditis</taxon>
    </lineage>
</organism>
<dbReference type="InterPro" id="IPR019775">
    <property type="entry name" value="WD40_repeat_CS"/>
</dbReference>
<feature type="repeat" description="WD" evidence="7">
    <location>
        <begin position="217"/>
        <end position="259"/>
    </location>
</feature>
<dbReference type="PRINTS" id="PR00320">
    <property type="entry name" value="GPROTEINBRPT"/>
</dbReference>
<dbReference type="PROSITE" id="PS00678">
    <property type="entry name" value="WD_REPEATS_1"/>
    <property type="match status" value="2"/>
</dbReference>
<feature type="domain" description="Histone-binding protein RBBP4-like N-terminal" evidence="8">
    <location>
        <begin position="13"/>
        <end position="80"/>
    </location>
</feature>
<sequence>MSEAGSCEELTREQRVWKKNVPYLYDTMVTRELEWPSLTIQWMPDVTKTENSDSSVHRLIHGTHTSGDVQNHLIISKFSINTDGPEFDDSKWDPEREEYGGYGAGSAAKLEDEIRINHPGEVHRARYMPQNPYVIATRGPFDDVFIIDYTKHPSTPQDSTFRPQLRLKGHEGEGYGMSWSNTREGHLLTAGDDGAVCHWDINANQKISGQLNQQSKYKGHSSNVEDVSFHQLHDFVFASVGDDRKLNLWDLRHSKPQLSSIGHNAEVNCVAFNPFSEFILATGSADKTVALWDMRNLGKKVYTLQHHENEIFQVSFSPHFETVLASSGSDDQVIVWDLSKIEDPSSNSSKISSSPPPEVLFVHAGHVGKVADFSWNSNRPWTICSSDEFNKLQVWEISENIMNIQNIKNEADIKSETE</sequence>
<dbReference type="Proteomes" id="UP000230233">
    <property type="component" value="Chromosome I"/>
</dbReference>
<dbReference type="GO" id="GO:0005634">
    <property type="term" value="C:nucleus"/>
    <property type="evidence" value="ECO:0007669"/>
    <property type="project" value="UniProtKB-SubCell"/>
</dbReference>
<feature type="repeat" description="WD" evidence="7">
    <location>
        <begin position="260"/>
        <end position="296"/>
    </location>
</feature>
<dbReference type="PROSITE" id="PS50082">
    <property type="entry name" value="WD_REPEATS_2"/>
    <property type="match status" value="4"/>
</dbReference>
<reference evidence="10" key="1">
    <citation type="submission" date="2017-10" db="EMBL/GenBank/DDBJ databases">
        <title>Rapid genome shrinkage in a self-fertile nematode reveals novel sperm competition proteins.</title>
        <authorList>
            <person name="Yin D."/>
            <person name="Schwarz E.M."/>
            <person name="Thomas C.G."/>
            <person name="Felde R.L."/>
            <person name="Korf I.F."/>
            <person name="Cutter A.D."/>
            <person name="Schartner C.M."/>
            <person name="Ralston E.J."/>
            <person name="Meyer B.J."/>
            <person name="Haag E.S."/>
        </authorList>
    </citation>
    <scope>NUCLEOTIDE SEQUENCE [LARGE SCALE GENOMIC DNA]</scope>
    <source>
        <strain evidence="10">JU1422</strain>
    </source>
</reference>
<dbReference type="InterPro" id="IPR022052">
    <property type="entry name" value="Histone-bd_RBBP4-like_N"/>
</dbReference>
<dbReference type="InterPro" id="IPR036322">
    <property type="entry name" value="WD40_repeat_dom_sf"/>
</dbReference>
<evidence type="ECO:0000256" key="3">
    <source>
        <dbReference type="ARBA" id="ARBA00022574"/>
    </source>
</evidence>
<comment type="similarity">
    <text evidence="2">Belongs to the WD repeat RBAP46/RBAP48/MSI1 family.</text>
</comment>
<keyword evidence="5" id="KW-0156">Chromatin regulator</keyword>
<comment type="caution">
    <text evidence="9">The sequence shown here is derived from an EMBL/GenBank/DDBJ whole genome shotgun (WGS) entry which is preliminary data.</text>
</comment>
<evidence type="ECO:0000256" key="1">
    <source>
        <dbReference type="ARBA" id="ARBA00004123"/>
    </source>
</evidence>
<dbReference type="EMBL" id="PDUG01000001">
    <property type="protein sequence ID" value="PIC50584.1"/>
    <property type="molecule type" value="Genomic_DNA"/>
</dbReference>
<feature type="repeat" description="WD" evidence="7">
    <location>
        <begin position="167"/>
        <end position="209"/>
    </location>
</feature>
<dbReference type="InterPro" id="IPR050459">
    <property type="entry name" value="WD_repeat_RBAP46/RBAP48/MSI1"/>
</dbReference>
<dbReference type="STRING" id="1611254.A0A2G5VFN5"/>
<dbReference type="InterPro" id="IPR001680">
    <property type="entry name" value="WD40_rpt"/>
</dbReference>
<evidence type="ECO:0000256" key="7">
    <source>
        <dbReference type="PROSITE-ProRule" id="PRU00221"/>
    </source>
</evidence>
<evidence type="ECO:0000313" key="9">
    <source>
        <dbReference type="EMBL" id="PIC50584.1"/>
    </source>
</evidence>
<dbReference type="InterPro" id="IPR015943">
    <property type="entry name" value="WD40/YVTN_repeat-like_dom_sf"/>
</dbReference>
<keyword evidence="3 7" id="KW-0853">WD repeat</keyword>
<keyword evidence="10" id="KW-1185">Reference proteome</keyword>
<dbReference type="InterPro" id="IPR020472">
    <property type="entry name" value="WD40_PAC1"/>
</dbReference>
<dbReference type="OrthoDB" id="427795at2759"/>
<dbReference type="PROSITE" id="PS50294">
    <property type="entry name" value="WD_REPEATS_REGION"/>
    <property type="match status" value="3"/>
</dbReference>
<dbReference type="GO" id="GO:0006325">
    <property type="term" value="P:chromatin organization"/>
    <property type="evidence" value="ECO:0007669"/>
    <property type="project" value="UniProtKB-KW"/>
</dbReference>
<dbReference type="SMART" id="SM00320">
    <property type="entry name" value="WD40"/>
    <property type="match status" value="5"/>
</dbReference>
<evidence type="ECO:0000259" key="8">
    <source>
        <dbReference type="Pfam" id="PF12265"/>
    </source>
</evidence>
<proteinExistence type="inferred from homology"/>
<evidence type="ECO:0000256" key="4">
    <source>
        <dbReference type="ARBA" id="ARBA00022737"/>
    </source>
</evidence>
<keyword evidence="4" id="KW-0677">Repeat</keyword>
<dbReference type="PANTHER" id="PTHR22850">
    <property type="entry name" value="WD40 REPEAT FAMILY"/>
    <property type="match status" value="1"/>
</dbReference>
<evidence type="ECO:0000313" key="10">
    <source>
        <dbReference type="Proteomes" id="UP000230233"/>
    </source>
</evidence>
<feature type="repeat" description="WD" evidence="7">
    <location>
        <begin position="304"/>
        <end position="346"/>
    </location>
</feature>